<dbReference type="SUPFAM" id="SSF46955">
    <property type="entry name" value="Putative DNA-binding domain"/>
    <property type="match status" value="1"/>
</dbReference>
<evidence type="ECO:0000256" key="3">
    <source>
        <dbReference type="ARBA" id="ARBA00023242"/>
    </source>
</evidence>
<evidence type="ECO:0000256" key="2">
    <source>
        <dbReference type="ARBA" id="ARBA00022833"/>
    </source>
</evidence>
<reference evidence="6 7" key="1">
    <citation type="submission" date="2016-05" db="EMBL/GenBank/DDBJ databases">
        <title>Genome sequencing reveals origins of a unique bacterial endosymbiosis in the earliest lineages of terrestrial Fungi.</title>
        <authorList>
            <consortium name="DOE Joint Genome Institute"/>
            <person name="Uehling J."/>
            <person name="Gryganskyi A."/>
            <person name="Hameed K."/>
            <person name="Tschaplinski T."/>
            <person name="Misztal P."/>
            <person name="Wu S."/>
            <person name="Desiro A."/>
            <person name="Vande Pol N."/>
            <person name="Du Z.-Y."/>
            <person name="Zienkiewicz A."/>
            <person name="Zienkiewicz K."/>
            <person name="Morin E."/>
            <person name="Tisserant E."/>
            <person name="Splivallo R."/>
            <person name="Hainaut M."/>
            <person name="Henrissat B."/>
            <person name="Ohm R."/>
            <person name="Kuo A."/>
            <person name="Yan J."/>
            <person name="Lipzen A."/>
            <person name="Nolan M."/>
            <person name="Labutti K."/>
            <person name="Barry K."/>
            <person name="Goldstein A."/>
            <person name="Labbe J."/>
            <person name="Schadt C."/>
            <person name="Tuskan G."/>
            <person name="Grigoriev I."/>
            <person name="Martin F."/>
            <person name="Vilgalys R."/>
            <person name="Bonito G."/>
        </authorList>
    </citation>
    <scope>NUCLEOTIDE SEQUENCE [LARGE SCALE GENOMIC DNA]</scope>
    <source>
        <strain evidence="6 7">AG-77</strain>
    </source>
</reference>
<accession>A0A197JIZ8</accession>
<dbReference type="Pfam" id="PF05181">
    <property type="entry name" value="XPA_C"/>
    <property type="match status" value="1"/>
</dbReference>
<name>A0A197JIZ8_9FUNG</name>
<dbReference type="AlphaFoldDB" id="A0A197JIZ8"/>
<evidence type="ECO:0000259" key="5">
    <source>
        <dbReference type="PROSITE" id="PS50181"/>
    </source>
</evidence>
<sequence length="654" mass="71024">MAPIRRSRRLEQNATDSQEKAEATATAASTPAARKAASANKKMTAASGPKAAPAGTIAKRPAAAQPKTKTKKSTPTRKAPTAATTKATTTSAPRKARATTKTAATTKAKATAARENEAKPKAKRVKKVKEETTKVQEKEAKSKAKEVKKVKEESTTVEEKEAKPRAKRAKKSKNDTAPAATVGEEEMEPKLKTKRARKAKKEDGDTTTSTASAGQKKRKADPEDDGTDGNGEGSSQAGPVTKKPKTTRGKKTGVAGAIEPSKPIVVNKSDPCSVLPTELWHEVMSYLSLSQIVKASSVSKSWLEGTQALPVWRDICTKSALGSPKKKYPTHMSLVCSQSYWICERCLTMNNGKGSDIPLPVEIVELANEKMMLCRACRCQYYEKHPEPTRLRKNVRNGYGEYIDARDVRITKTDACTKYFLKDEDLKSLNAIVKRNPRFRNAAPMKLYLERRVQKQALKVHGGWIGIQAITNEVAKTRRMGAKKPPQELQTHVIQSTGKETTEKNKDTSSTKGKKPMTQAASLVTNDENLRTWVRILEEPQRKALVVEAIAEAERRIAAGEPPLVTNFETMAPDHKWIHALRLSLYANGLMREQTKRIVWDFEAGVYDALKTSVSSTEVAVAGAGTGAIGSAGAGSSSSMAALPTATGTTVYAV</sequence>
<dbReference type="InterPro" id="IPR022656">
    <property type="entry name" value="XPA_C"/>
</dbReference>
<dbReference type="PANTHER" id="PTHR10142:SF0">
    <property type="entry name" value="DNA REPAIR PROTEIN COMPLEMENTING XP-A CELLS"/>
    <property type="match status" value="1"/>
</dbReference>
<dbReference type="CDD" id="cd21075">
    <property type="entry name" value="DBD_XPA-like"/>
    <property type="match status" value="1"/>
</dbReference>
<comment type="subcellular location">
    <subcellularLocation>
        <location evidence="1">Nucleus</location>
    </subcellularLocation>
</comment>
<evidence type="ECO:0000256" key="4">
    <source>
        <dbReference type="SAM" id="MobiDB-lite"/>
    </source>
</evidence>
<dbReference type="GO" id="GO:0000715">
    <property type="term" value="P:nucleotide-excision repair, DNA damage recognition"/>
    <property type="evidence" value="ECO:0007669"/>
    <property type="project" value="TreeGrafter"/>
</dbReference>
<keyword evidence="7" id="KW-1185">Reference proteome</keyword>
<dbReference type="Gene3D" id="1.20.1280.50">
    <property type="match status" value="1"/>
</dbReference>
<dbReference type="Pfam" id="PF12937">
    <property type="entry name" value="F-box-like"/>
    <property type="match status" value="1"/>
</dbReference>
<protein>
    <recommendedName>
        <fullName evidence="5">F-box domain-containing protein</fullName>
    </recommendedName>
</protein>
<evidence type="ECO:0000313" key="7">
    <source>
        <dbReference type="Proteomes" id="UP000078512"/>
    </source>
</evidence>
<evidence type="ECO:0000313" key="6">
    <source>
        <dbReference type="EMBL" id="OAQ25177.1"/>
    </source>
</evidence>
<dbReference type="InterPro" id="IPR037129">
    <property type="entry name" value="XPA_sf"/>
</dbReference>
<feature type="region of interest" description="Disordered" evidence="4">
    <location>
        <begin position="481"/>
        <end position="519"/>
    </location>
</feature>
<dbReference type="InterPro" id="IPR009061">
    <property type="entry name" value="DNA-bd_dom_put_sf"/>
</dbReference>
<feature type="compositionally biased region" description="Polar residues" evidence="4">
    <location>
        <begin position="488"/>
        <end position="499"/>
    </location>
</feature>
<keyword evidence="2" id="KW-0862">Zinc</keyword>
<dbReference type="PROSITE" id="PS50181">
    <property type="entry name" value="FBOX"/>
    <property type="match status" value="1"/>
</dbReference>
<dbReference type="InterPro" id="IPR036047">
    <property type="entry name" value="F-box-like_dom_sf"/>
</dbReference>
<dbReference type="GO" id="GO:0003684">
    <property type="term" value="F:damaged DNA binding"/>
    <property type="evidence" value="ECO:0007669"/>
    <property type="project" value="InterPro"/>
</dbReference>
<feature type="compositionally biased region" description="Basic and acidic residues" evidence="4">
    <location>
        <begin position="500"/>
        <end position="509"/>
    </location>
</feature>
<dbReference type="GO" id="GO:0006284">
    <property type="term" value="P:base-excision repair"/>
    <property type="evidence" value="ECO:0007669"/>
    <property type="project" value="TreeGrafter"/>
</dbReference>
<dbReference type="EMBL" id="KV442082">
    <property type="protein sequence ID" value="OAQ25177.1"/>
    <property type="molecule type" value="Genomic_DNA"/>
</dbReference>
<feature type="compositionally biased region" description="Low complexity" evidence="4">
    <location>
        <begin position="76"/>
        <end position="111"/>
    </location>
</feature>
<dbReference type="SUPFAM" id="SSF81383">
    <property type="entry name" value="F-box domain"/>
    <property type="match status" value="1"/>
</dbReference>
<feature type="region of interest" description="Disordered" evidence="4">
    <location>
        <begin position="1"/>
        <end position="256"/>
    </location>
</feature>
<dbReference type="GO" id="GO:1901255">
    <property type="term" value="P:nucleotide-excision repair involved in interstrand cross-link repair"/>
    <property type="evidence" value="ECO:0007669"/>
    <property type="project" value="TreeGrafter"/>
</dbReference>
<feature type="compositionally biased region" description="Basic and acidic residues" evidence="4">
    <location>
        <begin position="128"/>
        <end position="164"/>
    </location>
</feature>
<keyword evidence="3" id="KW-0539">Nucleus</keyword>
<organism evidence="6 7">
    <name type="scientific">Linnemannia elongata AG-77</name>
    <dbReference type="NCBI Taxonomy" id="1314771"/>
    <lineage>
        <taxon>Eukaryota</taxon>
        <taxon>Fungi</taxon>
        <taxon>Fungi incertae sedis</taxon>
        <taxon>Mucoromycota</taxon>
        <taxon>Mortierellomycotina</taxon>
        <taxon>Mortierellomycetes</taxon>
        <taxon>Mortierellales</taxon>
        <taxon>Mortierellaceae</taxon>
        <taxon>Linnemannia</taxon>
    </lineage>
</organism>
<feature type="compositionally biased region" description="Low complexity" evidence="4">
    <location>
        <begin position="23"/>
        <end position="39"/>
    </location>
</feature>
<dbReference type="PANTHER" id="PTHR10142">
    <property type="entry name" value="DNA REPAIR PROTEIN COMPLEMENTING XP-A CELLS"/>
    <property type="match status" value="1"/>
</dbReference>
<dbReference type="InterPro" id="IPR000465">
    <property type="entry name" value="XPA/RAD14"/>
</dbReference>
<dbReference type="GO" id="GO:0000110">
    <property type="term" value="C:nucleotide-excision repair factor 1 complex"/>
    <property type="evidence" value="ECO:0007669"/>
    <property type="project" value="TreeGrafter"/>
</dbReference>
<feature type="compositionally biased region" description="Basic residues" evidence="4">
    <location>
        <begin position="242"/>
        <end position="251"/>
    </location>
</feature>
<dbReference type="InterPro" id="IPR001810">
    <property type="entry name" value="F-box_dom"/>
</dbReference>
<dbReference type="GO" id="GO:0070914">
    <property type="term" value="P:UV-damage excision repair"/>
    <property type="evidence" value="ECO:0007669"/>
    <property type="project" value="TreeGrafter"/>
</dbReference>
<evidence type="ECO:0000256" key="1">
    <source>
        <dbReference type="ARBA" id="ARBA00004123"/>
    </source>
</evidence>
<feature type="compositionally biased region" description="Low complexity" evidence="4">
    <location>
        <begin position="58"/>
        <end position="67"/>
    </location>
</feature>
<feature type="domain" description="F-box" evidence="5">
    <location>
        <begin position="269"/>
        <end position="315"/>
    </location>
</feature>
<dbReference type="Proteomes" id="UP000078512">
    <property type="component" value="Unassembled WGS sequence"/>
</dbReference>
<proteinExistence type="predicted"/>
<dbReference type="SMART" id="SM00256">
    <property type="entry name" value="FBOX"/>
    <property type="match status" value="1"/>
</dbReference>
<dbReference type="Gene3D" id="3.90.530.10">
    <property type="entry name" value="XPA C-terminal domain"/>
    <property type="match status" value="1"/>
</dbReference>
<dbReference type="OrthoDB" id="68328at2759"/>
<gene>
    <name evidence="6" type="ORF">K457DRAFT_141388</name>
</gene>